<feature type="domain" description="Peripheral subunit-binding (PSBD)" evidence="11">
    <location>
        <begin position="242"/>
        <end position="279"/>
    </location>
</feature>
<evidence type="ECO:0000313" key="12">
    <source>
        <dbReference type="EMBL" id="RCS59478.1"/>
    </source>
</evidence>
<evidence type="ECO:0000313" key="13">
    <source>
        <dbReference type="Proteomes" id="UP000252357"/>
    </source>
</evidence>
<evidence type="ECO:0000259" key="11">
    <source>
        <dbReference type="PROSITE" id="PS51826"/>
    </source>
</evidence>
<evidence type="ECO:0000256" key="6">
    <source>
        <dbReference type="ARBA" id="ARBA00023315"/>
    </source>
</evidence>
<dbReference type="PROSITE" id="PS00189">
    <property type="entry name" value="LIPOYL"/>
    <property type="match status" value="2"/>
</dbReference>
<keyword evidence="6 9" id="KW-0012">Acyltransferase</keyword>
<protein>
    <recommendedName>
        <fullName evidence="9">Acetyltransferase component of pyruvate dehydrogenase complex</fullName>
        <ecNumber evidence="9">2.3.1.12</ecNumber>
    </recommendedName>
</protein>
<dbReference type="SUPFAM" id="SSF52777">
    <property type="entry name" value="CoA-dependent acyltransferases"/>
    <property type="match status" value="1"/>
</dbReference>
<evidence type="ECO:0000259" key="10">
    <source>
        <dbReference type="PROSITE" id="PS50968"/>
    </source>
</evidence>
<dbReference type="GO" id="GO:0005737">
    <property type="term" value="C:cytoplasm"/>
    <property type="evidence" value="ECO:0007669"/>
    <property type="project" value="TreeGrafter"/>
</dbReference>
<evidence type="ECO:0000256" key="1">
    <source>
        <dbReference type="ARBA" id="ARBA00007317"/>
    </source>
</evidence>
<dbReference type="NCBIfam" id="TIGR01348">
    <property type="entry name" value="PDHac_trf_long"/>
    <property type="match status" value="1"/>
</dbReference>
<evidence type="ECO:0000256" key="3">
    <source>
        <dbReference type="ARBA" id="ARBA00022679"/>
    </source>
</evidence>
<feature type="domain" description="Lipoyl-binding" evidence="10">
    <location>
        <begin position="4"/>
        <end position="78"/>
    </location>
</feature>
<comment type="catalytic activity">
    <reaction evidence="8 9">
        <text>N(6)-[(R)-dihydrolipoyl]-L-lysyl-[protein] + acetyl-CoA = N(6)-[(R)-S(8)-acetyldihydrolipoyl]-L-lysyl-[protein] + CoA</text>
        <dbReference type="Rhea" id="RHEA:17017"/>
        <dbReference type="Rhea" id="RHEA-COMP:10475"/>
        <dbReference type="Rhea" id="RHEA-COMP:10478"/>
        <dbReference type="ChEBI" id="CHEBI:57287"/>
        <dbReference type="ChEBI" id="CHEBI:57288"/>
        <dbReference type="ChEBI" id="CHEBI:83100"/>
        <dbReference type="ChEBI" id="CHEBI:83111"/>
        <dbReference type="EC" id="2.3.1.12"/>
    </reaction>
</comment>
<dbReference type="InterPro" id="IPR036625">
    <property type="entry name" value="E3-bd_dom_sf"/>
</dbReference>
<dbReference type="PANTHER" id="PTHR43178">
    <property type="entry name" value="DIHYDROLIPOAMIDE ACETYLTRANSFERASE COMPONENT OF PYRUVATE DEHYDROGENASE COMPLEX"/>
    <property type="match status" value="1"/>
</dbReference>
<keyword evidence="13" id="KW-1185">Reference proteome</keyword>
<dbReference type="GO" id="GO:0004742">
    <property type="term" value="F:dihydrolipoyllysine-residue acetyltransferase activity"/>
    <property type="evidence" value="ECO:0007669"/>
    <property type="project" value="UniProtKB-UniRule"/>
</dbReference>
<evidence type="ECO:0000256" key="9">
    <source>
        <dbReference type="RuleBase" id="RU361137"/>
    </source>
</evidence>
<evidence type="ECO:0000256" key="4">
    <source>
        <dbReference type="ARBA" id="ARBA00022737"/>
    </source>
</evidence>
<dbReference type="Pfam" id="PF00198">
    <property type="entry name" value="2-oxoacid_dh"/>
    <property type="match status" value="1"/>
</dbReference>
<comment type="similarity">
    <text evidence="1 9">Belongs to the 2-oxoacid dehydrogenase family.</text>
</comment>
<dbReference type="InterPro" id="IPR011053">
    <property type="entry name" value="Single_hybrid_motif"/>
</dbReference>
<sequence length="547" mass="56600">MSNLIEVKVPDIGDFKDVEVIEVLVKVGDTIAAEQSLITVESDKASMEIPSSTAGVVKELKIKLGDKVNEGTLLLVVEAAGAAAPAAAPETAAAPASAPAPAAPAAVSVAAPAAASGPVQVDVPDIGDFKEVEVIEILVKVGDTVAAEQSLITVESDKASMEIPSSAAGVVKEIKVKLGDKVSQGTPLLVLEGAAAAVAVAAPAPAPATAAAPAPVASAPAKAAPAATTFDSHDNSNITKPHASPSVRKFARELGVDLSKVKGSGPKERIVHDDVQAYVKGAVAAFEGGAGKVGATAANADGAALGLLPWPKVDFAKFGPVTTAPLSRIKKISGANLHRNWVMIPHVTNHDDCDITDLEAFRVQWNKENEKSGVKLTMLAFMIKAAVAALKKFPEFNASLDGDNLVLKQYYHIGFAADTPNGLVVPVIKDADKKGVAQIAQEMGELAKKARDGKLGPAEMTGGTFTISSLGGIGGRYFTPIINAPEVSIMGVCKSSMQPTWNGKEFVPRLILPLSLSWDHRVIDGAAAARFNAYFGAIMADFRRVMI</sequence>
<evidence type="ECO:0000256" key="8">
    <source>
        <dbReference type="ARBA" id="ARBA00048370"/>
    </source>
</evidence>
<name>A0A368L712_9BURK</name>
<accession>A0A368L712</accession>
<dbReference type="AlphaFoldDB" id="A0A368L712"/>
<reference evidence="12 13" key="1">
    <citation type="journal article" date="2018" name="Int. J. Syst. Evol. Microbiol.">
        <title>Parvibium lacunae gen. nov., sp. nov., a new member of the family Alcaligenaceae isolated from a freshwater pond.</title>
        <authorList>
            <person name="Chen W.M."/>
            <person name="Xie P.B."/>
            <person name="Hsu M.Y."/>
            <person name="Sheu S.Y."/>
        </authorList>
    </citation>
    <scope>NUCLEOTIDE SEQUENCE [LARGE SCALE GENOMIC DNA]</scope>
    <source>
        <strain evidence="12 13">KMB9</strain>
    </source>
</reference>
<dbReference type="SUPFAM" id="SSF51230">
    <property type="entry name" value="Single hybrid motif"/>
    <property type="match status" value="2"/>
</dbReference>
<keyword evidence="4" id="KW-0677">Repeat</keyword>
<proteinExistence type="inferred from homology"/>
<comment type="cofactor">
    <cofactor evidence="9">
        <name>(R)-lipoate</name>
        <dbReference type="ChEBI" id="CHEBI:83088"/>
    </cofactor>
    <text evidence="9">Binds 2 lipoyl cofactors covalently.</text>
</comment>
<dbReference type="Proteomes" id="UP000252357">
    <property type="component" value="Unassembled WGS sequence"/>
</dbReference>
<dbReference type="Gene3D" id="3.30.559.10">
    <property type="entry name" value="Chloramphenicol acetyltransferase-like domain"/>
    <property type="match status" value="1"/>
</dbReference>
<dbReference type="PROSITE" id="PS50968">
    <property type="entry name" value="BIOTINYL_LIPOYL"/>
    <property type="match status" value="2"/>
</dbReference>
<dbReference type="InterPro" id="IPR003016">
    <property type="entry name" value="2-oxoA_DH_lipoyl-BS"/>
</dbReference>
<dbReference type="InterPro" id="IPR006256">
    <property type="entry name" value="AcTrfase_Pyrv_DH_cplx"/>
</dbReference>
<dbReference type="PROSITE" id="PS51826">
    <property type="entry name" value="PSBD"/>
    <property type="match status" value="1"/>
</dbReference>
<dbReference type="FunFam" id="3.30.559.10:FF:000004">
    <property type="entry name" value="Acetyltransferase component of pyruvate dehydrogenase complex"/>
    <property type="match status" value="1"/>
</dbReference>
<dbReference type="Pfam" id="PF02817">
    <property type="entry name" value="E3_binding"/>
    <property type="match status" value="1"/>
</dbReference>
<dbReference type="InterPro" id="IPR050743">
    <property type="entry name" value="2-oxoacid_DH_E2_comp"/>
</dbReference>
<dbReference type="InterPro" id="IPR001078">
    <property type="entry name" value="2-oxoacid_DH_actylTfrase"/>
</dbReference>
<dbReference type="FunFam" id="2.40.50.100:FF:000009">
    <property type="entry name" value="Acetyltransferase component of pyruvate dehydrogenase complex"/>
    <property type="match status" value="2"/>
</dbReference>
<dbReference type="OrthoDB" id="9805770at2"/>
<comment type="function">
    <text evidence="7">The pyruvate dehydrogenase complex catalyzes the overall conversion of pyruvate to acetyl-CoA and CO(2). It contains multiple copies of three enzymatic components: pyruvate dehydrogenase (E1), dihydrolipoamide acetyltransferase (E2) and lipoamide dehydrogenase (E3).</text>
</comment>
<dbReference type="RefSeq" id="WP_114401628.1">
    <property type="nucleotide sequence ID" value="NZ_QPGB01000001.1"/>
</dbReference>
<dbReference type="Gene3D" id="4.10.320.10">
    <property type="entry name" value="E3-binding domain"/>
    <property type="match status" value="1"/>
</dbReference>
<comment type="subunit">
    <text evidence="2 9">Forms a 24-polypeptide structural core with octahedral symmetry.</text>
</comment>
<comment type="caution">
    <text evidence="12">The sequence shown here is derived from an EMBL/GenBank/DDBJ whole genome shotgun (WGS) entry which is preliminary data.</text>
</comment>
<dbReference type="InterPro" id="IPR023213">
    <property type="entry name" value="CAT-like_dom_sf"/>
</dbReference>
<dbReference type="InterPro" id="IPR004167">
    <property type="entry name" value="PSBD"/>
</dbReference>
<dbReference type="PANTHER" id="PTHR43178:SF2">
    <property type="entry name" value="DIHYDROLIPOYLLYSINE-RESIDUE ACETYLTRANSFERASE COMPONENT OF PYRUVATE DEHYDROGENASE COMPLEX"/>
    <property type="match status" value="1"/>
</dbReference>
<dbReference type="InterPro" id="IPR000089">
    <property type="entry name" value="Biotin_lipoyl"/>
</dbReference>
<evidence type="ECO:0000256" key="5">
    <source>
        <dbReference type="ARBA" id="ARBA00022823"/>
    </source>
</evidence>
<dbReference type="CDD" id="cd06849">
    <property type="entry name" value="lipoyl_domain"/>
    <property type="match status" value="2"/>
</dbReference>
<dbReference type="SUPFAM" id="SSF47005">
    <property type="entry name" value="Peripheral subunit-binding domain of 2-oxo acid dehydrogenase complex"/>
    <property type="match status" value="1"/>
</dbReference>
<dbReference type="GO" id="GO:0006086">
    <property type="term" value="P:pyruvate decarboxylation to acetyl-CoA"/>
    <property type="evidence" value="ECO:0007669"/>
    <property type="project" value="UniProtKB-UniRule"/>
</dbReference>
<keyword evidence="3 9" id="KW-0808">Transferase</keyword>
<organism evidence="12 13">
    <name type="scientific">Parvibium lacunae</name>
    <dbReference type="NCBI Taxonomy" id="1888893"/>
    <lineage>
        <taxon>Bacteria</taxon>
        <taxon>Pseudomonadati</taxon>
        <taxon>Pseudomonadota</taxon>
        <taxon>Betaproteobacteria</taxon>
        <taxon>Burkholderiales</taxon>
        <taxon>Alcaligenaceae</taxon>
        <taxon>Parvibium</taxon>
    </lineage>
</organism>
<dbReference type="GO" id="GO:0045254">
    <property type="term" value="C:pyruvate dehydrogenase complex"/>
    <property type="evidence" value="ECO:0007669"/>
    <property type="project" value="UniProtKB-UniRule"/>
</dbReference>
<gene>
    <name evidence="12" type="primary">aceF</name>
    <name evidence="12" type="ORF">DU000_01745</name>
</gene>
<evidence type="ECO:0000256" key="7">
    <source>
        <dbReference type="ARBA" id="ARBA00025211"/>
    </source>
</evidence>
<evidence type="ECO:0000256" key="2">
    <source>
        <dbReference type="ARBA" id="ARBA00011484"/>
    </source>
</evidence>
<dbReference type="GO" id="GO:0031405">
    <property type="term" value="F:lipoic acid binding"/>
    <property type="evidence" value="ECO:0007669"/>
    <property type="project" value="TreeGrafter"/>
</dbReference>
<dbReference type="Pfam" id="PF00364">
    <property type="entry name" value="Biotin_lipoyl"/>
    <property type="match status" value="2"/>
</dbReference>
<dbReference type="Gene3D" id="2.40.50.100">
    <property type="match status" value="2"/>
</dbReference>
<dbReference type="EC" id="2.3.1.12" evidence="9"/>
<keyword evidence="5 9" id="KW-0450">Lipoyl</keyword>
<feature type="domain" description="Lipoyl-binding" evidence="10">
    <location>
        <begin position="118"/>
        <end position="192"/>
    </location>
</feature>
<dbReference type="EMBL" id="QPGB01000001">
    <property type="protein sequence ID" value="RCS59478.1"/>
    <property type="molecule type" value="Genomic_DNA"/>
</dbReference>